<dbReference type="GeneID" id="28991442"/>
<dbReference type="SUPFAM" id="SSF81383">
    <property type="entry name" value="F-box domain"/>
    <property type="match status" value="1"/>
</dbReference>
<name>A0A162UP97_PHYB8</name>
<feature type="chain" id="PRO_5007840376" description="F-box domain-containing protein" evidence="1">
    <location>
        <begin position="17"/>
        <end position="627"/>
    </location>
</feature>
<gene>
    <name evidence="2" type="ORF">PHYBLDRAFT_141158</name>
</gene>
<evidence type="ECO:0000313" key="2">
    <source>
        <dbReference type="EMBL" id="OAD77272.1"/>
    </source>
</evidence>
<dbReference type="VEuPathDB" id="FungiDB:PHYBLDRAFT_141158"/>
<keyword evidence="1" id="KW-0732">Signal</keyword>
<feature type="signal peptide" evidence="1">
    <location>
        <begin position="1"/>
        <end position="16"/>
    </location>
</feature>
<dbReference type="Proteomes" id="UP000077315">
    <property type="component" value="Unassembled WGS sequence"/>
</dbReference>
<organism evidence="2 3">
    <name type="scientific">Phycomyces blakesleeanus (strain ATCC 8743b / DSM 1359 / FGSC 10004 / NBRC 33097 / NRRL 1555)</name>
    <dbReference type="NCBI Taxonomy" id="763407"/>
    <lineage>
        <taxon>Eukaryota</taxon>
        <taxon>Fungi</taxon>
        <taxon>Fungi incertae sedis</taxon>
        <taxon>Mucoromycota</taxon>
        <taxon>Mucoromycotina</taxon>
        <taxon>Mucoromycetes</taxon>
        <taxon>Mucorales</taxon>
        <taxon>Phycomycetaceae</taxon>
        <taxon>Phycomyces</taxon>
    </lineage>
</organism>
<evidence type="ECO:0008006" key="4">
    <source>
        <dbReference type="Google" id="ProtNLM"/>
    </source>
</evidence>
<keyword evidence="3" id="KW-1185">Reference proteome</keyword>
<dbReference type="Gene3D" id="3.80.10.10">
    <property type="entry name" value="Ribonuclease Inhibitor"/>
    <property type="match status" value="2"/>
</dbReference>
<accession>A0A162UP97</accession>
<sequence length="627" mass="72857">MLATLLPFEILAMTASFMTQRQRFTCTTVCKSWSKAFQHSLWYSIEIVSEEKVVAILNPPITQENAYKNNGNRVRDLTLKSSLLLTNEQLSQLQSYFQKLLIFRAGFGSLDPDVLNTTSNWKNWSSLVELKMAIMCMDKNEPEDKLFELLVLLPNLKRLDFTEYCTKDTHYYTWETLEDIHCVLPKLESLSLDIRLISTPLDNIKMMINISPASRLRFLELRRHIMNFGWLYYISLKYPNIESILSSPKLGVRMPDLSVSDNETMMLLKNNTHVLSHLNKVDITHDIASRDSFQLLCVIYKDLFKSVSNLKCNVEVSGDLLENPVTVGVELMNSFPASLESLHIEITSPGCLESYKLPAFQIFPHLKYLRINIFNSTVNIDKILDSFPSLTHLHMKGEFITLSSPYARTEKLHGLRNLQLQDAIADSVIFKYISYRCRDLVVMLLYDLDIVEKNSTKAYKVYMDMSYTHFQSLLFNQVRFFVTTETGSFDEDSPTNLFVVERLVRFPQYNNPNLREIPEFYKRIPGPDGTMIWAHFYHDKEDIYKPRKMSILSYKDGQAIKKSFASNIIVPENPETVHSRRKRYSGGLVLQRFWRSDIPKGCARMRCGYVRLYYIDRVCVNIEAKEI</sequence>
<evidence type="ECO:0000313" key="3">
    <source>
        <dbReference type="Proteomes" id="UP000077315"/>
    </source>
</evidence>
<protein>
    <recommendedName>
        <fullName evidence="4">F-box domain-containing protein</fullName>
    </recommendedName>
</protein>
<dbReference type="OrthoDB" id="2253782at2759"/>
<dbReference type="InParanoid" id="A0A162UP97"/>
<dbReference type="AlphaFoldDB" id="A0A162UP97"/>
<dbReference type="InterPro" id="IPR032675">
    <property type="entry name" value="LRR_dom_sf"/>
</dbReference>
<dbReference type="EMBL" id="KV440974">
    <property type="protein sequence ID" value="OAD77272.1"/>
    <property type="molecule type" value="Genomic_DNA"/>
</dbReference>
<proteinExistence type="predicted"/>
<reference evidence="3" key="1">
    <citation type="submission" date="2015-06" db="EMBL/GenBank/DDBJ databases">
        <title>Expansion of signal transduction pathways in fungi by whole-genome duplication.</title>
        <authorList>
            <consortium name="DOE Joint Genome Institute"/>
            <person name="Corrochano L.M."/>
            <person name="Kuo A."/>
            <person name="Marcet-Houben M."/>
            <person name="Polaino S."/>
            <person name="Salamov A."/>
            <person name="Villalobos J.M."/>
            <person name="Alvarez M.I."/>
            <person name="Avalos J."/>
            <person name="Benito E.P."/>
            <person name="Benoit I."/>
            <person name="Burger G."/>
            <person name="Camino L.P."/>
            <person name="Canovas D."/>
            <person name="Cerda-Olmedo E."/>
            <person name="Cheng J.-F."/>
            <person name="Dominguez A."/>
            <person name="Elias M."/>
            <person name="Eslava A.P."/>
            <person name="Glaser F."/>
            <person name="Grimwood J."/>
            <person name="Gutierrez G."/>
            <person name="Heitman J."/>
            <person name="Henrissat B."/>
            <person name="Iturriaga E.A."/>
            <person name="Lang B.F."/>
            <person name="Lavin J.L."/>
            <person name="Lee S."/>
            <person name="Li W."/>
            <person name="Lindquist E."/>
            <person name="Lopez-Garcia S."/>
            <person name="Luque E.M."/>
            <person name="Marcos A.T."/>
            <person name="Martin J."/>
            <person name="McCluskey K."/>
            <person name="Medina H.R."/>
            <person name="Miralles-Duran A."/>
            <person name="Miyazaki A."/>
            <person name="Munoz-Torres E."/>
            <person name="Oguiza J.A."/>
            <person name="Ohm R."/>
            <person name="Olmedo M."/>
            <person name="Orejas M."/>
            <person name="Ortiz-Castellanos L."/>
            <person name="Pisabarro A.G."/>
            <person name="Rodriguez-Romero J."/>
            <person name="Ruiz-Herrera J."/>
            <person name="Ruiz-Vazquez R."/>
            <person name="Sanz C."/>
            <person name="Schackwitz W."/>
            <person name="Schmutz J."/>
            <person name="Shahriari M."/>
            <person name="Shelest E."/>
            <person name="Silva-Franco F."/>
            <person name="Soanes D."/>
            <person name="Syed K."/>
            <person name="Tagua V.G."/>
            <person name="Talbot N.J."/>
            <person name="Thon M."/>
            <person name="De vries R.P."/>
            <person name="Wiebenga A."/>
            <person name="Yadav J.S."/>
            <person name="Braun E.L."/>
            <person name="Baker S."/>
            <person name="Garre V."/>
            <person name="Horwitz B."/>
            <person name="Torres-Martinez S."/>
            <person name="Idnurm A."/>
            <person name="Herrera-Estrella A."/>
            <person name="Gabaldon T."/>
            <person name="Grigoriev I.V."/>
        </authorList>
    </citation>
    <scope>NUCLEOTIDE SEQUENCE [LARGE SCALE GENOMIC DNA]</scope>
    <source>
        <strain evidence="3">NRRL 1555(-)</strain>
    </source>
</reference>
<dbReference type="RefSeq" id="XP_018295312.1">
    <property type="nucleotide sequence ID" value="XM_018430536.1"/>
</dbReference>
<evidence type="ECO:0000256" key="1">
    <source>
        <dbReference type="SAM" id="SignalP"/>
    </source>
</evidence>
<dbReference type="InterPro" id="IPR036047">
    <property type="entry name" value="F-box-like_dom_sf"/>
</dbReference>